<dbReference type="EMBL" id="CAJGYO010000019">
    <property type="protein sequence ID" value="CAD6339453.1"/>
    <property type="molecule type" value="Genomic_DNA"/>
</dbReference>
<sequence>MATGTENGGSNPRKMTFFLQPLPYKCYLCPKSFKNTQGRGGHMAKCHSNLMEMRRKNEEHVNKKRKSLIMEMLPPNKAYWMRYHNGKVRLYEFDFRSVKENSTSPREVESSECLSLHQSMNDKKVDLTLKL</sequence>
<evidence type="ECO:0000313" key="3">
    <source>
        <dbReference type="Proteomes" id="UP000604825"/>
    </source>
</evidence>
<accession>A0A811SDT4</accession>
<reference evidence="2" key="1">
    <citation type="submission" date="2020-10" db="EMBL/GenBank/DDBJ databases">
        <authorList>
            <person name="Han B."/>
            <person name="Lu T."/>
            <person name="Zhao Q."/>
            <person name="Huang X."/>
            <person name="Zhao Y."/>
        </authorList>
    </citation>
    <scope>NUCLEOTIDE SEQUENCE</scope>
</reference>
<dbReference type="Proteomes" id="UP000604825">
    <property type="component" value="Unassembled WGS sequence"/>
</dbReference>
<evidence type="ECO:0000313" key="2">
    <source>
        <dbReference type="EMBL" id="CAD6339453.1"/>
    </source>
</evidence>
<dbReference type="OrthoDB" id="716186at2759"/>
<dbReference type="AlphaFoldDB" id="A0A811SDT4"/>
<protein>
    <recommendedName>
        <fullName evidence="1">C2H2-type domain-containing protein</fullName>
    </recommendedName>
</protein>
<feature type="domain" description="C2H2-type" evidence="1">
    <location>
        <begin position="26"/>
        <end position="47"/>
    </location>
</feature>
<gene>
    <name evidence="2" type="ORF">NCGR_LOCUS63551</name>
</gene>
<keyword evidence="3" id="KW-1185">Reference proteome</keyword>
<dbReference type="PROSITE" id="PS00028">
    <property type="entry name" value="ZINC_FINGER_C2H2_1"/>
    <property type="match status" value="1"/>
</dbReference>
<evidence type="ECO:0000259" key="1">
    <source>
        <dbReference type="PROSITE" id="PS00028"/>
    </source>
</evidence>
<proteinExistence type="predicted"/>
<comment type="caution">
    <text evidence="2">The sequence shown here is derived from an EMBL/GenBank/DDBJ whole genome shotgun (WGS) entry which is preliminary data.</text>
</comment>
<name>A0A811SDT4_9POAL</name>
<organism evidence="2 3">
    <name type="scientific">Miscanthus lutarioriparius</name>
    <dbReference type="NCBI Taxonomy" id="422564"/>
    <lineage>
        <taxon>Eukaryota</taxon>
        <taxon>Viridiplantae</taxon>
        <taxon>Streptophyta</taxon>
        <taxon>Embryophyta</taxon>
        <taxon>Tracheophyta</taxon>
        <taxon>Spermatophyta</taxon>
        <taxon>Magnoliopsida</taxon>
        <taxon>Liliopsida</taxon>
        <taxon>Poales</taxon>
        <taxon>Poaceae</taxon>
        <taxon>PACMAD clade</taxon>
        <taxon>Panicoideae</taxon>
        <taxon>Andropogonodae</taxon>
        <taxon>Andropogoneae</taxon>
        <taxon>Saccharinae</taxon>
        <taxon>Miscanthus</taxon>
    </lineage>
</organism>
<dbReference type="InterPro" id="IPR013087">
    <property type="entry name" value="Znf_C2H2_type"/>
</dbReference>